<sequence length="440" mass="47603">MSKPTPISGFPEWTTSQRMIEQYVLDRIRHTFELYGFAPLETRSVEPLDQLLRKGETSKEVYLLRRLQADADGPAGDDALGLHFDLTVPFARYVLENAGKLQFPFRRYQIQKVWRGERPQEGRYREFLQADIDIVDRDTLPAHYEAEMPLVIGDALRSLPIPPVLIQVNNRKICEGFYRGIGLTDPEAALRAVDKLDKIGPAKVADLLAETAGASAAQADACLALAGISAPDASFAEAVQALGVRDPLLDEGVAELVAVVETAAAHAPGLCVADLRIARGLDYYTGTVYETQLVGYERFGSICSGGRYDNLASAGAVSYPGVGISIGVTRLLGLLFGAEALSISRSVPTCVLVAVAAEEERAASNAVAEALRSRGVPTEVSPTAAKFGKQIRYAERRGIPYVWFPGAEGHQVKDIRSGEQVDALADRWSPPPADLTPVIG</sequence>
<dbReference type="InterPro" id="IPR004516">
    <property type="entry name" value="HisRS/HisZ"/>
</dbReference>
<name>A0ABS2JL17_9ACTN</name>
<protein>
    <recommendedName>
        <fullName evidence="4 11">Histidine--tRNA ligase</fullName>
        <ecNumber evidence="3 11">6.1.1.21</ecNumber>
    </recommendedName>
</protein>
<evidence type="ECO:0000259" key="12">
    <source>
        <dbReference type="PROSITE" id="PS50862"/>
    </source>
</evidence>
<keyword evidence="5" id="KW-0963">Cytoplasm</keyword>
<reference evidence="13 14" key="1">
    <citation type="submission" date="2021-02" db="EMBL/GenBank/DDBJ databases">
        <authorList>
            <person name="Lee D.-H."/>
        </authorList>
    </citation>
    <scope>NUCLEOTIDE SEQUENCE [LARGE SCALE GENOMIC DNA]</scope>
    <source>
        <strain evidence="13 14">MMS20-R2-29</strain>
    </source>
</reference>
<evidence type="ECO:0000256" key="3">
    <source>
        <dbReference type="ARBA" id="ARBA00012815"/>
    </source>
</evidence>
<dbReference type="NCBIfam" id="TIGR00442">
    <property type="entry name" value="hisS"/>
    <property type="match status" value="1"/>
</dbReference>
<comment type="subunit">
    <text evidence="2">Homodimer.</text>
</comment>
<evidence type="ECO:0000313" key="13">
    <source>
        <dbReference type="EMBL" id="MBM7086174.1"/>
    </source>
</evidence>
<evidence type="ECO:0000256" key="6">
    <source>
        <dbReference type="ARBA" id="ARBA00022741"/>
    </source>
</evidence>
<dbReference type="CDD" id="cd00773">
    <property type="entry name" value="HisRS-like_core"/>
    <property type="match status" value="1"/>
</dbReference>
<evidence type="ECO:0000256" key="4">
    <source>
        <dbReference type="ARBA" id="ARBA00017399"/>
    </source>
</evidence>
<evidence type="ECO:0000256" key="9">
    <source>
        <dbReference type="ARBA" id="ARBA00023146"/>
    </source>
</evidence>
<dbReference type="Proteomes" id="UP000809587">
    <property type="component" value="Unassembled WGS sequence"/>
</dbReference>
<dbReference type="InterPro" id="IPR004154">
    <property type="entry name" value="Anticodon-bd"/>
</dbReference>
<dbReference type="GO" id="GO:0004821">
    <property type="term" value="F:histidine-tRNA ligase activity"/>
    <property type="evidence" value="ECO:0007669"/>
    <property type="project" value="UniProtKB-EC"/>
</dbReference>
<dbReference type="Pfam" id="PF13393">
    <property type="entry name" value="tRNA-synt_His"/>
    <property type="match status" value="1"/>
</dbReference>
<keyword evidence="13" id="KW-0436">Ligase</keyword>
<dbReference type="SUPFAM" id="SSF55681">
    <property type="entry name" value="Class II aaRS and biotin synthetases"/>
    <property type="match status" value="1"/>
</dbReference>
<gene>
    <name evidence="13" type="ORF">JQN84_26970</name>
</gene>
<comment type="similarity">
    <text evidence="1">Belongs to the class-II aminoacyl-tRNA synthetase family.</text>
</comment>
<accession>A0ABS2JL17</accession>
<keyword evidence="6" id="KW-0547">Nucleotide-binding</keyword>
<dbReference type="InterPro" id="IPR006195">
    <property type="entry name" value="aa-tRNA-synth_II"/>
</dbReference>
<feature type="domain" description="Aminoacyl-transfer RNA synthetases class-II family profile" evidence="12">
    <location>
        <begin position="104"/>
        <end position="348"/>
    </location>
</feature>
<keyword evidence="14" id="KW-1185">Reference proteome</keyword>
<evidence type="ECO:0000256" key="2">
    <source>
        <dbReference type="ARBA" id="ARBA00011738"/>
    </source>
</evidence>
<keyword evidence="7" id="KW-0067">ATP-binding</keyword>
<evidence type="ECO:0000256" key="1">
    <source>
        <dbReference type="ARBA" id="ARBA00008226"/>
    </source>
</evidence>
<evidence type="ECO:0000256" key="10">
    <source>
        <dbReference type="ARBA" id="ARBA00047639"/>
    </source>
</evidence>
<proteinExistence type="inferred from homology"/>
<dbReference type="SUPFAM" id="SSF52954">
    <property type="entry name" value="Class II aaRS ABD-related"/>
    <property type="match status" value="1"/>
</dbReference>
<dbReference type="InterPro" id="IPR041715">
    <property type="entry name" value="HisRS-like_core"/>
</dbReference>
<keyword evidence="9" id="KW-0030">Aminoacyl-tRNA synthetase</keyword>
<dbReference type="Gene3D" id="3.30.930.10">
    <property type="entry name" value="Bira Bifunctional Protein, Domain 2"/>
    <property type="match status" value="1"/>
</dbReference>
<evidence type="ECO:0000256" key="7">
    <source>
        <dbReference type="ARBA" id="ARBA00022840"/>
    </source>
</evidence>
<dbReference type="InterPro" id="IPR015807">
    <property type="entry name" value="His-tRNA-ligase"/>
</dbReference>
<dbReference type="PROSITE" id="PS50862">
    <property type="entry name" value="AA_TRNA_LIGASE_II"/>
    <property type="match status" value="1"/>
</dbReference>
<dbReference type="PIRSF" id="PIRSF001549">
    <property type="entry name" value="His-tRNA_synth"/>
    <property type="match status" value="1"/>
</dbReference>
<dbReference type="EMBL" id="JAFEUO010000008">
    <property type="protein sequence ID" value="MBM7086174.1"/>
    <property type="molecule type" value="Genomic_DNA"/>
</dbReference>
<evidence type="ECO:0000313" key="14">
    <source>
        <dbReference type="Proteomes" id="UP000809587"/>
    </source>
</evidence>
<dbReference type="Gene3D" id="3.40.50.800">
    <property type="entry name" value="Anticodon-binding domain"/>
    <property type="match status" value="1"/>
</dbReference>
<dbReference type="InterPro" id="IPR045864">
    <property type="entry name" value="aa-tRNA-synth_II/BPL/LPL"/>
</dbReference>
<dbReference type="PANTHER" id="PTHR11476:SF7">
    <property type="entry name" value="HISTIDINE--TRNA LIGASE"/>
    <property type="match status" value="1"/>
</dbReference>
<organism evidence="13 14">
    <name type="scientific">Micromonospora humidisoli</name>
    <dbReference type="NCBI Taxonomy" id="2807622"/>
    <lineage>
        <taxon>Bacteria</taxon>
        <taxon>Bacillati</taxon>
        <taxon>Actinomycetota</taxon>
        <taxon>Actinomycetes</taxon>
        <taxon>Micromonosporales</taxon>
        <taxon>Micromonosporaceae</taxon>
        <taxon>Micromonospora</taxon>
    </lineage>
</organism>
<evidence type="ECO:0000256" key="8">
    <source>
        <dbReference type="ARBA" id="ARBA00022917"/>
    </source>
</evidence>
<dbReference type="Pfam" id="PF03129">
    <property type="entry name" value="HGTP_anticodon"/>
    <property type="match status" value="1"/>
</dbReference>
<keyword evidence="8" id="KW-0648">Protein biosynthesis</keyword>
<evidence type="ECO:0000256" key="5">
    <source>
        <dbReference type="ARBA" id="ARBA00022490"/>
    </source>
</evidence>
<dbReference type="InterPro" id="IPR036621">
    <property type="entry name" value="Anticodon-bd_dom_sf"/>
</dbReference>
<comment type="caution">
    <text evidence="13">The sequence shown here is derived from an EMBL/GenBank/DDBJ whole genome shotgun (WGS) entry which is preliminary data.</text>
</comment>
<evidence type="ECO:0000256" key="11">
    <source>
        <dbReference type="NCBIfam" id="TIGR00442"/>
    </source>
</evidence>
<dbReference type="PANTHER" id="PTHR11476">
    <property type="entry name" value="HISTIDYL-TRNA SYNTHETASE"/>
    <property type="match status" value="1"/>
</dbReference>
<dbReference type="RefSeq" id="WP_204961360.1">
    <property type="nucleotide sequence ID" value="NZ_JAFEUO010000008.1"/>
</dbReference>
<dbReference type="EC" id="6.1.1.21" evidence="3 11"/>
<comment type="catalytic activity">
    <reaction evidence="10">
        <text>tRNA(His) + L-histidine + ATP = L-histidyl-tRNA(His) + AMP + diphosphate + H(+)</text>
        <dbReference type="Rhea" id="RHEA:17313"/>
        <dbReference type="Rhea" id="RHEA-COMP:9665"/>
        <dbReference type="Rhea" id="RHEA-COMP:9689"/>
        <dbReference type="ChEBI" id="CHEBI:15378"/>
        <dbReference type="ChEBI" id="CHEBI:30616"/>
        <dbReference type="ChEBI" id="CHEBI:33019"/>
        <dbReference type="ChEBI" id="CHEBI:57595"/>
        <dbReference type="ChEBI" id="CHEBI:78442"/>
        <dbReference type="ChEBI" id="CHEBI:78527"/>
        <dbReference type="ChEBI" id="CHEBI:456215"/>
        <dbReference type="EC" id="6.1.1.21"/>
    </reaction>
</comment>